<dbReference type="PATRIC" id="fig|768706.3.peg.2838"/>
<reference evidence="2 3" key="2">
    <citation type="journal article" date="2012" name="J. Bacteriol.">
        <title>Complete genome sequences of Desulfosporosinus orientis DSM765T, Desulfosporosinus youngiae DSM17734T, Desulfosporosinus meridiei DSM13257T, and Desulfosporosinus acidiphilus DSM22704T.</title>
        <authorList>
            <person name="Pester M."/>
            <person name="Brambilla E."/>
            <person name="Alazard D."/>
            <person name="Rattei T."/>
            <person name="Weinmaier T."/>
            <person name="Han J."/>
            <person name="Lucas S."/>
            <person name="Lapidus A."/>
            <person name="Cheng J.F."/>
            <person name="Goodwin L."/>
            <person name="Pitluck S."/>
            <person name="Peters L."/>
            <person name="Ovchinnikova G."/>
            <person name="Teshima H."/>
            <person name="Detter J.C."/>
            <person name="Han C.S."/>
            <person name="Tapia R."/>
            <person name="Land M.L."/>
            <person name="Hauser L."/>
            <person name="Kyrpides N.C."/>
            <person name="Ivanova N.N."/>
            <person name="Pagani I."/>
            <person name="Huntmann M."/>
            <person name="Wei C.L."/>
            <person name="Davenport K.W."/>
            <person name="Daligault H."/>
            <person name="Chain P.S."/>
            <person name="Chen A."/>
            <person name="Mavromatis K."/>
            <person name="Markowitz V."/>
            <person name="Szeto E."/>
            <person name="Mikhailova N."/>
            <person name="Pati A."/>
            <person name="Wagner M."/>
            <person name="Woyke T."/>
            <person name="Ollivier B."/>
            <person name="Klenk H.P."/>
            <person name="Spring S."/>
            <person name="Loy A."/>
        </authorList>
    </citation>
    <scope>NUCLEOTIDE SEQUENCE [LARGE SCALE GENOMIC DNA]</scope>
    <source>
        <strain evidence="3">ATCC 19365 / DSM 765 / NCIMB 8382 / VKM B-1628</strain>
    </source>
</reference>
<gene>
    <name evidence="2" type="ordered locus">Desor_2830</name>
</gene>
<dbReference type="SUPFAM" id="SSF55729">
    <property type="entry name" value="Acyl-CoA N-acyltransferases (Nat)"/>
    <property type="match status" value="1"/>
</dbReference>
<dbReference type="Pfam" id="PF00583">
    <property type="entry name" value="Acetyltransf_1"/>
    <property type="match status" value="1"/>
</dbReference>
<reference evidence="3" key="1">
    <citation type="submission" date="2011-11" db="EMBL/GenBank/DDBJ databases">
        <title>Complete sequence of Desulfosporosinus orientis DSM 765.</title>
        <authorList>
            <person name="Lucas S."/>
            <person name="Han J."/>
            <person name="Lapidus A."/>
            <person name="Cheng J.-F."/>
            <person name="Goodwin L."/>
            <person name="Pitluck S."/>
            <person name="Peters L."/>
            <person name="Ovchinnikova G."/>
            <person name="Teshima H."/>
            <person name="Detter J.C."/>
            <person name="Han C."/>
            <person name="Tapia R."/>
            <person name="Land M."/>
            <person name="Hauser L."/>
            <person name="Kyrpides N."/>
            <person name="Ivanova N."/>
            <person name="Pagani I."/>
            <person name="Pester M."/>
            <person name="Spring S."/>
            <person name="Ollivier B."/>
            <person name="Rattei T."/>
            <person name="Klenk H.-P."/>
            <person name="Wagner M."/>
            <person name="Loy A."/>
            <person name="Woyke T."/>
        </authorList>
    </citation>
    <scope>NUCLEOTIDE SEQUENCE [LARGE SCALE GENOMIC DNA]</scope>
    <source>
        <strain evidence="3">ATCC 19365 / DSM 765 / NCIMB 8382 / VKM B-1628</strain>
    </source>
</reference>
<dbReference type="OrthoDB" id="9790652at2"/>
<dbReference type="EMBL" id="CP003108">
    <property type="protein sequence ID" value="AET68364.1"/>
    <property type="molecule type" value="Genomic_DNA"/>
</dbReference>
<proteinExistence type="predicted"/>
<dbReference type="STRING" id="768706.Desor_2830"/>
<keyword evidence="2" id="KW-0808">Transferase</keyword>
<dbReference type="KEGG" id="dor:Desor_2830"/>
<organism evidence="2 3">
    <name type="scientific">Desulfosporosinus orientis (strain ATCC 19365 / DSM 765 / NCIMB 8382 / VKM B-1628 / Singapore I)</name>
    <name type="common">Desulfotomaculum orientis</name>
    <dbReference type="NCBI Taxonomy" id="768706"/>
    <lineage>
        <taxon>Bacteria</taxon>
        <taxon>Bacillati</taxon>
        <taxon>Bacillota</taxon>
        <taxon>Clostridia</taxon>
        <taxon>Eubacteriales</taxon>
        <taxon>Desulfitobacteriaceae</taxon>
        <taxon>Desulfosporosinus</taxon>
    </lineage>
</organism>
<dbReference type="eggNOG" id="COG0456">
    <property type="taxonomic scope" value="Bacteria"/>
</dbReference>
<dbReference type="PROSITE" id="PS51186">
    <property type="entry name" value="GNAT"/>
    <property type="match status" value="1"/>
</dbReference>
<dbReference type="InterPro" id="IPR016181">
    <property type="entry name" value="Acyl_CoA_acyltransferase"/>
</dbReference>
<evidence type="ECO:0000259" key="1">
    <source>
        <dbReference type="PROSITE" id="PS51186"/>
    </source>
</evidence>
<protein>
    <submittedName>
        <fullName evidence="2">Putative beta-lysine N-acetyltransferase</fullName>
    </submittedName>
</protein>
<dbReference type="GO" id="GO:0008080">
    <property type="term" value="F:N-acetyltransferase activity"/>
    <property type="evidence" value="ECO:0007669"/>
    <property type="project" value="InterPro"/>
</dbReference>
<dbReference type="Proteomes" id="UP000006346">
    <property type="component" value="Chromosome"/>
</dbReference>
<dbReference type="InterPro" id="IPR000182">
    <property type="entry name" value="GNAT_dom"/>
</dbReference>
<evidence type="ECO:0000313" key="3">
    <source>
        <dbReference type="Proteomes" id="UP000006346"/>
    </source>
</evidence>
<dbReference type="HOGENOM" id="CLU_081246_0_0_9"/>
<accession>G7WDN9</accession>
<evidence type="ECO:0000313" key="2">
    <source>
        <dbReference type="EMBL" id="AET68364.1"/>
    </source>
</evidence>
<dbReference type="NCBIfam" id="TIGR03827">
    <property type="entry name" value="GNAT_ablB"/>
    <property type="match status" value="1"/>
</dbReference>
<dbReference type="AlphaFoldDB" id="G7WDN9"/>
<sequence>MEIAVQLGLYETIRQHDVTFEQYVDLHNQRLKLINFQGNPVQAARSSVEMCKRHGMGKIITTVYREDVPLFCENGFILEGSIDGYFKGKTGYCLSHFCDPSRGMSNQLKEEDGIIEKSEGYINQYAPNGIDKGFLIRSATLKDTRELAVLYDKVFETYPTPMNNHEFIANMIKSKKVIFKVAEYNSRIVSAASADLDHELLHAEITDCATLEEFRGKGLLSELVYHLETTLNTNHYITLFSLSRALSLGVNIVFSKHGYKFTGRQINNCHIMGKFEDMNIWVKRLIPDYA</sequence>
<dbReference type="CDD" id="cd04301">
    <property type="entry name" value="NAT_SF"/>
    <property type="match status" value="1"/>
</dbReference>
<dbReference type="InterPro" id="IPR022525">
    <property type="entry name" value="GNAT_AblB"/>
</dbReference>
<feature type="domain" description="N-acetyltransferase" evidence="1">
    <location>
        <begin position="134"/>
        <end position="277"/>
    </location>
</feature>
<keyword evidence="3" id="KW-1185">Reference proteome</keyword>
<name>G7WDN9_DESOD</name>
<dbReference type="Gene3D" id="3.40.630.30">
    <property type="match status" value="1"/>
</dbReference>
<dbReference type="RefSeq" id="WP_014185172.1">
    <property type="nucleotide sequence ID" value="NC_016584.1"/>
</dbReference>